<feature type="signal peptide" evidence="5">
    <location>
        <begin position="1"/>
        <end position="31"/>
    </location>
</feature>
<keyword evidence="3 5" id="KW-0732">Signal</keyword>
<feature type="chain" id="PRO_5023115087" evidence="5">
    <location>
        <begin position="32"/>
        <end position="397"/>
    </location>
</feature>
<dbReference type="InterPro" id="IPR051010">
    <property type="entry name" value="BCAA_transport"/>
</dbReference>
<dbReference type="AlphaFoldDB" id="A0A5E7LZD7"/>
<evidence type="ECO:0000256" key="3">
    <source>
        <dbReference type="ARBA" id="ARBA00022729"/>
    </source>
</evidence>
<dbReference type="InterPro" id="IPR028081">
    <property type="entry name" value="Leu-bd"/>
</dbReference>
<evidence type="ECO:0000256" key="4">
    <source>
        <dbReference type="ARBA" id="ARBA00022970"/>
    </source>
</evidence>
<dbReference type="PANTHER" id="PTHR30483">
    <property type="entry name" value="LEUCINE-SPECIFIC-BINDING PROTEIN"/>
    <property type="match status" value="1"/>
</dbReference>
<proteinExistence type="inferred from homology"/>
<comment type="similarity">
    <text evidence="1">Belongs to the leucine-binding protein family.</text>
</comment>
<dbReference type="RefSeq" id="WP_122854813.1">
    <property type="nucleotide sequence ID" value="NZ_CABVIN010000005.1"/>
</dbReference>
<reference evidence="7 8" key="1">
    <citation type="submission" date="2019-09" db="EMBL/GenBank/DDBJ databases">
        <authorList>
            <person name="Chandra G."/>
            <person name="Truman W A."/>
        </authorList>
    </citation>
    <scope>NUCLEOTIDE SEQUENCE [LARGE SCALE GENOMIC DNA]</scope>
    <source>
        <strain evidence="7">PS896</strain>
    </source>
</reference>
<dbReference type="PANTHER" id="PTHR30483:SF6">
    <property type="entry name" value="PERIPLASMIC BINDING PROTEIN OF ABC TRANSPORTER FOR NATURAL AMINO ACIDS"/>
    <property type="match status" value="1"/>
</dbReference>
<feature type="domain" description="Leucine-binding protein" evidence="6">
    <location>
        <begin position="35"/>
        <end position="362"/>
    </location>
</feature>
<evidence type="ECO:0000313" key="8">
    <source>
        <dbReference type="Proteomes" id="UP000377224"/>
    </source>
</evidence>
<gene>
    <name evidence="7" type="ORF">PS896_03726</name>
</gene>
<dbReference type="Proteomes" id="UP000377224">
    <property type="component" value="Unassembled WGS sequence"/>
</dbReference>
<evidence type="ECO:0000256" key="5">
    <source>
        <dbReference type="SAM" id="SignalP"/>
    </source>
</evidence>
<keyword evidence="2" id="KW-0813">Transport</keyword>
<sequence precursor="true">MATRLQNLQRLLFPVAAAVTLNLAMSGGAQAAEPPIKIGLVAALSGQSAKSGEALTRGLTMAINEVNASGGVLGRPLELVRRDDESNPSKGILAARELVQREKVAVLFGGLDTPVSLAIVPLVNQMKVPFMGIWAAGTKITENGAADNYVFRVSAVDELVDEALVKYGVDHGMKKPGMILINNPWGESNEAGLKRALEKRGMASAGVERIQDSDLDVVPQLTRLKNAGADTLLLVGNVSPSAQVVKSLDRMGWDVPVVSHWGPAGGRFGELAGPNASRVHFIQTYVFTEHNSAKGDALLAALKTAYPQIKTLADVTPAVGIANAYDGLHLAALAMAKAGSTDGKAIRDGFYAISDYDGLIKHYQQPFTPAKHDALGPDDYLFTHFVNDQIVPLKPEE</sequence>
<dbReference type="SUPFAM" id="SSF53822">
    <property type="entry name" value="Periplasmic binding protein-like I"/>
    <property type="match status" value="1"/>
</dbReference>
<dbReference type="InterPro" id="IPR000709">
    <property type="entry name" value="Leu_Ile_Val-bd"/>
</dbReference>
<dbReference type="InterPro" id="IPR028082">
    <property type="entry name" value="Peripla_BP_I"/>
</dbReference>
<dbReference type="Pfam" id="PF13458">
    <property type="entry name" value="Peripla_BP_6"/>
    <property type="match status" value="1"/>
</dbReference>
<keyword evidence="4" id="KW-0029">Amino-acid transport</keyword>
<organism evidence="7 8">
    <name type="scientific">Pseudomonas fluorescens</name>
    <dbReference type="NCBI Taxonomy" id="294"/>
    <lineage>
        <taxon>Bacteria</taxon>
        <taxon>Pseudomonadati</taxon>
        <taxon>Pseudomonadota</taxon>
        <taxon>Gammaproteobacteria</taxon>
        <taxon>Pseudomonadales</taxon>
        <taxon>Pseudomonadaceae</taxon>
        <taxon>Pseudomonas</taxon>
    </lineage>
</organism>
<dbReference type="GO" id="GO:0006865">
    <property type="term" value="P:amino acid transport"/>
    <property type="evidence" value="ECO:0007669"/>
    <property type="project" value="UniProtKB-KW"/>
</dbReference>
<accession>A0A5E7LZD7</accession>
<evidence type="ECO:0000313" key="7">
    <source>
        <dbReference type="EMBL" id="VVP18806.1"/>
    </source>
</evidence>
<name>A0A5E7LZD7_PSEFL</name>
<dbReference type="EMBL" id="CABVIN010000005">
    <property type="protein sequence ID" value="VVP18806.1"/>
    <property type="molecule type" value="Genomic_DNA"/>
</dbReference>
<evidence type="ECO:0000256" key="1">
    <source>
        <dbReference type="ARBA" id="ARBA00010062"/>
    </source>
</evidence>
<dbReference type="CDD" id="cd19979">
    <property type="entry name" value="PBP1_ABC_ligand_binding-like"/>
    <property type="match status" value="1"/>
</dbReference>
<dbReference type="Gene3D" id="3.40.50.2300">
    <property type="match status" value="2"/>
</dbReference>
<dbReference type="PRINTS" id="PR00337">
    <property type="entry name" value="LEUILEVALBP"/>
</dbReference>
<evidence type="ECO:0000259" key="6">
    <source>
        <dbReference type="Pfam" id="PF13458"/>
    </source>
</evidence>
<evidence type="ECO:0000256" key="2">
    <source>
        <dbReference type="ARBA" id="ARBA00022448"/>
    </source>
</evidence>
<protein>
    <submittedName>
        <fullName evidence="7">Leu/Ile/Val-binding protein</fullName>
    </submittedName>
</protein>